<keyword evidence="1" id="KW-0343">GTPase activation</keyword>
<dbReference type="KEGG" id="emc:129325296"/>
<feature type="region of interest" description="Disordered" evidence="3">
    <location>
        <begin position="1431"/>
        <end position="1516"/>
    </location>
</feature>
<feature type="compositionally biased region" description="Polar residues" evidence="3">
    <location>
        <begin position="1449"/>
        <end position="1479"/>
    </location>
</feature>
<dbReference type="GO" id="GO:0005634">
    <property type="term" value="C:nucleus"/>
    <property type="evidence" value="ECO:0007669"/>
    <property type="project" value="InterPro"/>
</dbReference>
<feature type="compositionally biased region" description="Basic and acidic residues" evidence="3">
    <location>
        <begin position="885"/>
        <end position="896"/>
    </location>
</feature>
<dbReference type="InterPro" id="IPR000331">
    <property type="entry name" value="Rap/Ran_GAP_dom"/>
</dbReference>
<gene>
    <name evidence="6" type="primary">RALGAPA1</name>
</gene>
<dbReference type="InterPro" id="IPR016024">
    <property type="entry name" value="ARM-type_fold"/>
</dbReference>
<dbReference type="Gene3D" id="3.40.50.11210">
    <property type="entry name" value="Rap/Ran-GAP"/>
    <property type="match status" value="1"/>
</dbReference>
<sequence>MFSKKPHGDVRKSTQKVLDTRKDPLTRLKHLRVVIENAESIDLKQFFDLHFSHIYYVFFENFVTIEISLKQKGHKSQREELDAILFIFEKILQLLPERIHQRWQFHSIGLILKKLLHTGNSLKIRREGVRLFLLWLQALQNNCSKEQLCMFSCLIPGFPAPQSEYGPRTLDNLINPVLNVQETQVTVEEITPLVPPQSGDKGQDDLTSYFLEALLKYMVIQVKSLEWKNKENQEKGFSFLFSHFKKYYLPYIFPNMCKENSLYNPVLEMPQMRPKPHYIMIKKDAETNETIYCTKESFLKARVIVIRWLVSFWLEPKPHAGPQIPGMEGEIVPKNIQRAAASLVSREDSKNDSTDRPDRNAEPEQSHSNTSTLTEREPSSSSLCSIDEEHLTDIEIVRKVFSSKRSNVNFLTEIFRQAFLLPICEAAAMRKVVKVYQEWIQQEEKPLFMKDPEEIVSSAIIDCDENLVEHNSLEKGKEREEETMNNSGPVRNSSWTRNDCYQEATHKISDLDSVEQGIRAGVQAVLQVFIINSSNIFLLEPANDIKTLLDEHTDMCKRILNIYRYMVVQVTMDKKTWEQMLLVLLRVTESVLKIPSHIFLQYQGRKNSTLAGRLAGPLFQTLIVAWIKANLNVYISRELWDDLLSVLSSLTYWEELATEWSLTMETLTKVLARNLYSLDLSDLPLDKLSEQKQKKHKGKGVGHEFQKTSVDKSFSRGWSRDQPGQAPMRQRSATTTGSPGTEKARSIVRQKTVAMRSRSIGECALPSAYIRSAKSAPVLIHTSKPFLPDIVLTPLSDELSDMDDAQILPRPPRVRHFSQSEETPSEVFDVLNEEQPLPRSSSTSDILEPFTVERVKGAVPVIDGSSHHAPSLQSSTEASSICRSTESHVTDSNSRESSLEVGDSIYDHLCHLVGPVELEFTAFEQNQYIDLEGEDDLLSSLREYLKEKEELCSSIEIDKQEPFPLEVEGISKSDKLPLDGVEYTDQTVICSSSTTVAQSINNAELQLEQNQSGFISNIAPTQVDDSTRNYADKAKQLNVDKYAQNLPEHGLSSPTNQERKKYLNRQVATDADVSVETVLEEKHKSALSNEKIISTSTMHAKKMPPKALVNPETLHMTGMSKVSPTKRSISETVTHKAKIMKIAARKRNSVHVTFRPSTESVQFYNPLENKEAPWKARLRKLSGFSSGSSSSSTSTSSSAVAVLVRPGIYRPLDAINTTSANSKQIKDSGEVPAFTLQKESIGVNQMSNRSPPKPSSQESGQQQGSLGGVYKTVVHALSKPKANVSPQRQNRVPAEAPLRDLYSHVMGYFGKKAAANREDMSQKQDPLGSDNGNSNTNIPDLMDEFIAERLRSGSALNVTRRGSSPGSLEVPKDLPDILNKQNQMRPVDDPGVPSEWTSPASAGSSDLVSSDSHSDSFSAFQYDGHKFENFSFAPEGGTPASVECDAGSGPQQSAEEQEVASLTTLHIDSETSSLNQQPLSAEVATITGSESASPVQSALGSRSQTPSPAPLSADHNEQKDLQLDEKLHHSVLQTPDDLETSDFPSECCSVMAGGTLTGWHADVATVMWRRMLGILGDVNSIMDPEIHAQVFDYLCELWQNLAKIRDNLGISADNMTSPSPPVLIPPLRILTPWLFKATMLSDKYKQGKLHAYKLICNTMKRRQDVSPNRDFLTHFYNIMHCGLLHVDQDIVNTIIKHCSPQFFSLGLPGATTLIMDFIIAAGRVAASSFLNAPRVEAQVLLGSLVCFPNLYCELPALHPNTPDIVVSQFTDVKELIIKTILNSAREEPSGPARCVALCSLGIWICEELVHESHHPQIKEALNVICASLKFPNKTVAHVACNMLNMLIHYVHRLQMYQADSPLKIIQILIATITYLLPSTEASSYEQDKRLVVALLLCLLDWIMALPLKTLFQPVCTAVSENDKTEKSVLNCIYKVLHGCVYGSQCFSNPKYFPMNLSDLASSDYDPFIHLESLKEPEPLHSPDSERSSKLQPVTEVKSHIQQGLISVAARTVITHLVNHLGHYPMCGGPAMLTSQVCENNDNPYSESPELSPELFENPNLQFFVLNNTTLVSCIQIRAEEDMPGGGLSAGLVSANSNVRIIVRDLSGKYSWDSAILYGPPPLCSLSEPTSFVLSLPHQEKPEDTSEPATYVEELCVKDGLALQVKRRFRETVPTWDTIRDEEDALDELLQYIGITSPECLQRTGISLNVPAPQPICVSEKQENDVINAILKQHTEERDFVEKHFNDLNTKAMEQEEPTPQKPYSAFYYCRLLLSILGMNSWDKRRSFHLLKKNEKLLRELRNLDSRQCRETHKIAVFYVAEGQEDKHSILTNTGGSQAYEDFVAGLGWEVNLTNHCGFMGGLQKNKSTGLTTPYFATSTVEVMFHVSTRMPSDSDDSLTKKLRHLGNDEVHIVWSEHTRDYRRGIIPTEFGDVLIVIYPMKNYMFSIQIMKKPEVPFFGPLFDGAIVNGKILPIMVRATAINASRALKSLIPLYQNFYEERARYLQEIVRHHLDPSTFEDFAAQVFCPAPCHHLPSETGSYPETQASEVPAAAQMDGPDLAFPMSPRTSKSRMSMKLRRSSGSANKT</sequence>
<feature type="compositionally biased region" description="Basic and acidic residues" evidence="3">
    <location>
        <begin position="345"/>
        <end position="365"/>
    </location>
</feature>
<accession>A0AA97KT53</accession>
<feature type="compositionally biased region" description="Polar residues" evidence="3">
    <location>
        <begin position="366"/>
        <end position="384"/>
    </location>
</feature>
<feature type="region of interest" description="Disordered" evidence="3">
    <location>
        <begin position="709"/>
        <end position="747"/>
    </location>
</feature>
<evidence type="ECO:0000259" key="4">
    <source>
        <dbReference type="PROSITE" id="PS50085"/>
    </source>
</evidence>
<dbReference type="GO" id="GO:0005096">
    <property type="term" value="F:GTPase activator activity"/>
    <property type="evidence" value="ECO:0007669"/>
    <property type="project" value="UniProtKB-KW"/>
</dbReference>
<feature type="compositionally biased region" description="Polar residues" evidence="3">
    <location>
        <begin position="2538"/>
        <end position="2547"/>
    </location>
</feature>
<dbReference type="GO" id="GO:0005737">
    <property type="term" value="C:cytoplasm"/>
    <property type="evidence" value="ECO:0007669"/>
    <property type="project" value="TreeGrafter"/>
</dbReference>
<dbReference type="Pfam" id="PF02145">
    <property type="entry name" value="Rap_GAP"/>
    <property type="match status" value="1"/>
</dbReference>
<keyword evidence="5" id="KW-1185">Reference proteome</keyword>
<dbReference type="Pfam" id="PF20412">
    <property type="entry name" value="RALGAPB_N"/>
    <property type="match status" value="1"/>
</dbReference>
<dbReference type="SUPFAM" id="SSF111347">
    <property type="entry name" value="Rap/Ran-GAP"/>
    <property type="match status" value="1"/>
</dbReference>
<feature type="region of interest" description="Disordered" evidence="3">
    <location>
        <begin position="2538"/>
        <end position="2587"/>
    </location>
</feature>
<dbReference type="InterPro" id="IPR027107">
    <property type="entry name" value="Tuberin/Ral-act_asu"/>
</dbReference>
<protein>
    <submittedName>
        <fullName evidence="6">Ral GTPase-activating protein subunit alpha-1 isoform X1</fullName>
    </submittedName>
</protein>
<dbReference type="SUPFAM" id="SSF48371">
    <property type="entry name" value="ARM repeat"/>
    <property type="match status" value="1"/>
</dbReference>
<dbReference type="Proteomes" id="UP001190640">
    <property type="component" value="Chromosome 2"/>
</dbReference>
<dbReference type="PANTHER" id="PTHR10063">
    <property type="entry name" value="TUBERIN"/>
    <property type="match status" value="1"/>
</dbReference>
<feature type="region of interest" description="Disordered" evidence="3">
    <location>
        <begin position="1239"/>
        <end position="1265"/>
    </location>
</feature>
<evidence type="ECO:0000256" key="1">
    <source>
        <dbReference type="ARBA" id="ARBA00022468"/>
    </source>
</evidence>
<feature type="region of interest" description="Disordered" evidence="3">
    <location>
        <begin position="1356"/>
        <end position="1413"/>
    </location>
</feature>
<organism evidence="5 6">
    <name type="scientific">Eublepharis macularius</name>
    <name type="common">Leopard gecko</name>
    <name type="synonym">Cyrtodactylus macularius</name>
    <dbReference type="NCBI Taxonomy" id="481883"/>
    <lineage>
        <taxon>Eukaryota</taxon>
        <taxon>Metazoa</taxon>
        <taxon>Chordata</taxon>
        <taxon>Craniata</taxon>
        <taxon>Vertebrata</taxon>
        <taxon>Euteleostomi</taxon>
        <taxon>Lepidosauria</taxon>
        <taxon>Squamata</taxon>
        <taxon>Bifurcata</taxon>
        <taxon>Gekkota</taxon>
        <taxon>Eublepharidae</taxon>
        <taxon>Eublepharinae</taxon>
        <taxon>Eublepharis</taxon>
    </lineage>
</organism>
<dbReference type="InterPro" id="IPR046859">
    <property type="entry name" value="RGPA/RALGAPB_N"/>
</dbReference>
<evidence type="ECO:0000313" key="6">
    <source>
        <dbReference type="RefSeq" id="XP_054828933.1"/>
    </source>
</evidence>
<feature type="compositionally biased region" description="Polar residues" evidence="3">
    <location>
        <begin position="1356"/>
        <end position="1366"/>
    </location>
</feature>
<dbReference type="FunFam" id="3.40.50.11210:FF:000001">
    <property type="entry name" value="Ral GTPase-activating protein subunit alpha-1 isoform 1"/>
    <property type="match status" value="1"/>
</dbReference>
<feature type="compositionally biased region" description="Basic residues" evidence="3">
    <location>
        <begin position="2569"/>
        <end position="2579"/>
    </location>
</feature>
<feature type="domain" description="Rap-GAP" evidence="4">
    <location>
        <begin position="2300"/>
        <end position="2508"/>
    </location>
</feature>
<dbReference type="CTD" id="253959"/>
<evidence type="ECO:0000313" key="5">
    <source>
        <dbReference type="Proteomes" id="UP001190640"/>
    </source>
</evidence>
<dbReference type="GO" id="GO:0051056">
    <property type="term" value="P:regulation of small GTPase mediated signal transduction"/>
    <property type="evidence" value="ECO:0007669"/>
    <property type="project" value="InterPro"/>
</dbReference>
<dbReference type="PANTHER" id="PTHR10063:SF3">
    <property type="entry name" value="RAL GTPASE-ACTIVATING PROTEIN SUBUNIT ALPHA-1"/>
    <property type="match status" value="1"/>
</dbReference>
<dbReference type="PROSITE" id="PS50085">
    <property type="entry name" value="RAPGAP"/>
    <property type="match status" value="1"/>
</dbReference>
<feature type="compositionally biased region" description="Low complexity" evidence="3">
    <location>
        <begin position="1398"/>
        <end position="1413"/>
    </location>
</feature>
<keyword evidence="2" id="KW-0597">Phosphoprotein</keyword>
<dbReference type="InterPro" id="IPR035974">
    <property type="entry name" value="Rap/Ran-GAP_sf"/>
</dbReference>
<reference evidence="6" key="1">
    <citation type="submission" date="2025-08" db="UniProtKB">
        <authorList>
            <consortium name="RefSeq"/>
        </authorList>
    </citation>
    <scope>IDENTIFICATION</scope>
    <source>
        <tissue evidence="6">Blood</tissue>
    </source>
</reference>
<feature type="compositionally biased region" description="Polar residues" evidence="3">
    <location>
        <begin position="871"/>
        <end position="884"/>
    </location>
</feature>
<dbReference type="GeneID" id="129325296"/>
<name>A0AA97KT53_EUBMA</name>
<feature type="compositionally biased region" description="Polar residues" evidence="3">
    <location>
        <begin position="1486"/>
        <end position="1506"/>
    </location>
</feature>
<proteinExistence type="predicted"/>
<feature type="region of interest" description="Disordered" evidence="3">
    <location>
        <begin position="1314"/>
        <end position="1339"/>
    </location>
</feature>
<dbReference type="RefSeq" id="XP_054828933.1">
    <property type="nucleotide sequence ID" value="XM_054972958.1"/>
</dbReference>
<feature type="compositionally biased region" description="Low complexity" evidence="3">
    <location>
        <begin position="1255"/>
        <end position="1264"/>
    </location>
</feature>
<evidence type="ECO:0000256" key="2">
    <source>
        <dbReference type="ARBA" id="ARBA00022553"/>
    </source>
</evidence>
<evidence type="ECO:0000256" key="3">
    <source>
        <dbReference type="SAM" id="MobiDB-lite"/>
    </source>
</evidence>
<feature type="region of interest" description="Disordered" evidence="3">
    <location>
        <begin position="863"/>
        <end position="896"/>
    </location>
</feature>
<feature type="region of interest" description="Disordered" evidence="3">
    <location>
        <begin position="342"/>
        <end position="384"/>
    </location>
</feature>